<evidence type="ECO:0000256" key="1">
    <source>
        <dbReference type="SAM" id="SignalP"/>
    </source>
</evidence>
<keyword evidence="1" id="KW-0732">Signal</keyword>
<organism evidence="2 3">
    <name type="scientific">Kangiella aquimarina</name>
    <dbReference type="NCBI Taxonomy" id="261965"/>
    <lineage>
        <taxon>Bacteria</taxon>
        <taxon>Pseudomonadati</taxon>
        <taxon>Pseudomonadota</taxon>
        <taxon>Gammaproteobacteria</taxon>
        <taxon>Kangiellales</taxon>
        <taxon>Kangiellaceae</taxon>
        <taxon>Kangiella</taxon>
    </lineage>
</organism>
<keyword evidence="3" id="KW-1185">Reference proteome</keyword>
<feature type="signal peptide" evidence="1">
    <location>
        <begin position="1"/>
        <end position="25"/>
    </location>
</feature>
<accession>A0ABZ0X271</accession>
<sequence length="165" mass="18112">MKSLSKALFASGLIAAAGMTNSADAAGSCTTCGGYFYTAISYVNNNGITNYQYMSVGPFADSDSCWQAVNNDYGNNDNWLPFEGSPKCVWRYETNYEIYDDIIDDWNTVSNPSNPGVIADKEVIAKIAELRKSYRVKEYEESVHTLITPITDPNSDPDANAAAER</sequence>
<proteinExistence type="predicted"/>
<protein>
    <submittedName>
        <fullName evidence="2">Uncharacterized protein</fullName>
    </submittedName>
</protein>
<name>A0ABZ0X271_9GAMM</name>
<gene>
    <name evidence="2" type="ORF">SR900_09415</name>
</gene>
<dbReference type="Proteomes" id="UP001324185">
    <property type="component" value="Chromosome"/>
</dbReference>
<feature type="chain" id="PRO_5047156628" evidence="1">
    <location>
        <begin position="26"/>
        <end position="165"/>
    </location>
</feature>
<reference evidence="2 3" key="1">
    <citation type="submission" date="2023-11" db="EMBL/GenBank/DDBJ databases">
        <title>MicrobeMod: A computational toolkit for identifying prokaryotic methylation and restriction-modification with nanopore sequencing.</title>
        <authorList>
            <person name="Crits-Christoph A."/>
            <person name="Kang S.C."/>
            <person name="Lee H."/>
            <person name="Ostrov N."/>
        </authorList>
    </citation>
    <scope>NUCLEOTIDE SEQUENCE [LARGE SCALE GENOMIC DNA]</scope>
    <source>
        <strain evidence="2 3">DSMZ 16071</strain>
    </source>
</reference>
<evidence type="ECO:0000313" key="3">
    <source>
        <dbReference type="Proteomes" id="UP001324185"/>
    </source>
</evidence>
<evidence type="ECO:0000313" key="2">
    <source>
        <dbReference type="EMBL" id="WQG84680.1"/>
    </source>
</evidence>
<dbReference type="EMBL" id="CP140158">
    <property type="protein sequence ID" value="WQG84680.1"/>
    <property type="molecule type" value="Genomic_DNA"/>
</dbReference>
<dbReference type="RefSeq" id="WP_018625710.1">
    <property type="nucleotide sequence ID" value="NZ_CP140158.1"/>
</dbReference>